<gene>
    <name evidence="1" type="ORF">ILYODFUR_009291</name>
</gene>
<dbReference type="Proteomes" id="UP001482620">
    <property type="component" value="Unassembled WGS sequence"/>
</dbReference>
<accession>A0ABV0UGU2</accession>
<keyword evidence="2" id="KW-1185">Reference proteome</keyword>
<name>A0ABV0UGU2_9TELE</name>
<comment type="caution">
    <text evidence="1">The sequence shown here is derived from an EMBL/GenBank/DDBJ whole genome shotgun (WGS) entry which is preliminary data.</text>
</comment>
<evidence type="ECO:0000313" key="1">
    <source>
        <dbReference type="EMBL" id="MEQ2243680.1"/>
    </source>
</evidence>
<proteinExistence type="predicted"/>
<reference evidence="1 2" key="1">
    <citation type="submission" date="2021-06" db="EMBL/GenBank/DDBJ databases">
        <authorList>
            <person name="Palmer J.M."/>
        </authorList>
    </citation>
    <scope>NUCLEOTIDE SEQUENCE [LARGE SCALE GENOMIC DNA]</scope>
    <source>
        <strain evidence="2">if_2019</strain>
        <tissue evidence="1">Muscle</tissue>
    </source>
</reference>
<sequence length="68" mass="7978">MLGLDFWTGWDTAVCWDTFQDAECFSHRTVGLYNQHSRVTPFSCETGHIRKRIRLFGTDEFHLLTGLR</sequence>
<dbReference type="EMBL" id="JAHRIQ010070156">
    <property type="protein sequence ID" value="MEQ2243680.1"/>
    <property type="molecule type" value="Genomic_DNA"/>
</dbReference>
<protein>
    <submittedName>
        <fullName evidence="1">Uncharacterized protein</fullName>
    </submittedName>
</protein>
<evidence type="ECO:0000313" key="2">
    <source>
        <dbReference type="Proteomes" id="UP001482620"/>
    </source>
</evidence>
<organism evidence="1 2">
    <name type="scientific">Ilyodon furcidens</name>
    <name type="common">goldbreast splitfin</name>
    <dbReference type="NCBI Taxonomy" id="33524"/>
    <lineage>
        <taxon>Eukaryota</taxon>
        <taxon>Metazoa</taxon>
        <taxon>Chordata</taxon>
        <taxon>Craniata</taxon>
        <taxon>Vertebrata</taxon>
        <taxon>Euteleostomi</taxon>
        <taxon>Actinopterygii</taxon>
        <taxon>Neopterygii</taxon>
        <taxon>Teleostei</taxon>
        <taxon>Neoteleostei</taxon>
        <taxon>Acanthomorphata</taxon>
        <taxon>Ovalentaria</taxon>
        <taxon>Atherinomorphae</taxon>
        <taxon>Cyprinodontiformes</taxon>
        <taxon>Goodeidae</taxon>
        <taxon>Ilyodon</taxon>
    </lineage>
</organism>